<dbReference type="PANTHER" id="PTHR42916">
    <property type="entry name" value="2-SUCCINYL-5-ENOLPYRUVYL-6-HYDROXY-3-CYCLOHEXENE-1-CARBOXYLATE SYNTHASE"/>
    <property type="match status" value="1"/>
</dbReference>
<keyword evidence="5 7" id="KW-0786">Thiamine pyrophosphate</keyword>
<evidence type="ECO:0000259" key="9">
    <source>
        <dbReference type="Pfam" id="PF02776"/>
    </source>
</evidence>
<evidence type="ECO:0000256" key="2">
    <source>
        <dbReference type="ARBA" id="ARBA00022679"/>
    </source>
</evidence>
<proteinExistence type="inferred from homology"/>
<reference evidence="11 12" key="1">
    <citation type="submission" date="2021-02" db="EMBL/GenBank/DDBJ databases">
        <title>Bacillus sp. RD4P76, an endophyte from a halophyte.</title>
        <authorList>
            <person name="Sun J.-Q."/>
        </authorList>
    </citation>
    <scope>NUCLEOTIDE SEQUENCE [LARGE SCALE GENOMIC DNA]</scope>
    <source>
        <strain evidence="11 12">RD4P76</strain>
    </source>
</reference>
<feature type="domain" description="Menaquinone biosynthesis protein MenD middle" evidence="10">
    <location>
        <begin position="205"/>
        <end position="400"/>
    </location>
</feature>
<comment type="caution">
    <text evidence="11">The sequence shown here is derived from an EMBL/GenBank/DDBJ whole genome shotgun (WGS) entry which is preliminary data.</text>
</comment>
<comment type="pathway">
    <text evidence="7">Quinol/quinone metabolism; 1,4-dihydroxy-2-naphthoate biosynthesis; 1,4-dihydroxy-2-naphthoate from chorismate: step 2/7.</text>
</comment>
<dbReference type="Pfam" id="PF02775">
    <property type="entry name" value="TPP_enzyme_C"/>
    <property type="match status" value="1"/>
</dbReference>
<dbReference type="SUPFAM" id="SSF52467">
    <property type="entry name" value="DHS-like NAD/FAD-binding domain"/>
    <property type="match status" value="1"/>
</dbReference>
<feature type="domain" description="Thiamine pyrophosphate enzyme TPP-binding" evidence="8">
    <location>
        <begin position="435"/>
        <end position="549"/>
    </location>
</feature>
<evidence type="ECO:0000256" key="5">
    <source>
        <dbReference type="ARBA" id="ARBA00023052"/>
    </source>
</evidence>
<dbReference type="EMBL" id="JAFELM010000029">
    <property type="protein sequence ID" value="MBM6618051.1"/>
    <property type="molecule type" value="Genomic_DNA"/>
</dbReference>
<organism evidence="11 12">
    <name type="scientific">Bacillus suaedaesalsae</name>
    <dbReference type="NCBI Taxonomy" id="2810349"/>
    <lineage>
        <taxon>Bacteria</taxon>
        <taxon>Bacillati</taxon>
        <taxon>Bacillota</taxon>
        <taxon>Bacilli</taxon>
        <taxon>Bacillales</taxon>
        <taxon>Bacillaceae</taxon>
        <taxon>Bacillus</taxon>
    </lineage>
</organism>
<comment type="cofactor">
    <cofactor evidence="7">
        <name>Mg(2+)</name>
        <dbReference type="ChEBI" id="CHEBI:18420"/>
    </cofactor>
    <cofactor evidence="7">
        <name>Mn(2+)</name>
        <dbReference type="ChEBI" id="CHEBI:29035"/>
    </cofactor>
</comment>
<dbReference type="InterPro" id="IPR004433">
    <property type="entry name" value="MenaQ_synth_MenD"/>
</dbReference>
<dbReference type="PANTHER" id="PTHR42916:SF1">
    <property type="entry name" value="PROTEIN PHYLLO, CHLOROPLASTIC"/>
    <property type="match status" value="1"/>
</dbReference>
<dbReference type="InterPro" id="IPR011766">
    <property type="entry name" value="TPP_enzyme_TPP-bd"/>
</dbReference>
<gene>
    <name evidence="7 11" type="primary">menD</name>
    <name evidence="11" type="ORF">JR050_10315</name>
</gene>
<evidence type="ECO:0000313" key="11">
    <source>
        <dbReference type="EMBL" id="MBM6618051.1"/>
    </source>
</evidence>
<evidence type="ECO:0000256" key="7">
    <source>
        <dbReference type="HAMAP-Rule" id="MF_01659"/>
    </source>
</evidence>
<dbReference type="HAMAP" id="MF_01659">
    <property type="entry name" value="MenD"/>
    <property type="match status" value="1"/>
</dbReference>
<dbReference type="CDD" id="cd02009">
    <property type="entry name" value="TPP_SHCHC_synthase"/>
    <property type="match status" value="1"/>
</dbReference>
<dbReference type="Gene3D" id="3.40.50.970">
    <property type="match status" value="2"/>
</dbReference>
<keyword evidence="3 7" id="KW-0479">Metal-binding</keyword>
<evidence type="ECO:0000259" key="8">
    <source>
        <dbReference type="Pfam" id="PF02775"/>
    </source>
</evidence>
<sequence>MDGNYALTEYLGAFIDEMVASGVKHAVISPGSRSTPLALLMAEHPTLKTWINIDERSAGFFALGIAKSTQSPVALLCTSGTAAANYFPAIVEATYSRVPLIVLTADRPHELREVGAPQAINQIDMYGSYSKWFVEMAIPENTPALLNYAKTVAARAVATSDSAPAGVVHLNFPLREPLVPNFNHVTWSKGDSVKKVITNKEEKISASVIELLQEVNQYEKGIIVCGPQDQEGFPKAVTELAEVLGYPILADPLSQLRSGKHAKENVVECYDAILKCSAAFEALKPDVVIRLGAMPVSKVLTQLISASEARYHLVVDENLGFRDPTLKATHFLHYDEVVFCKEAATHVIAKRKAKQYLQQWIKANEIARPILQSHVSDFHFEGDVVRRLTSTMKPHMCLFIGNSMPIRDVDSFYFLDEKNIRILANRGANGIDGIISTALGASIEGKRLVLLVGDITFYHDLNGLLASKLHNLPITIVVVNNNGGGIFSFLPQAKEEKHFELLFGTPMDLDFEKVVNMYGGRFKRVQSWSEYEDQLLESYEANQLTVIEVPTASRDENVKLHRNLWNEVTKELQNLF</sequence>
<evidence type="ECO:0000313" key="12">
    <source>
        <dbReference type="Proteomes" id="UP001518925"/>
    </source>
</evidence>
<feature type="domain" description="Thiamine pyrophosphate enzyme N-terminal TPP-binding" evidence="9">
    <location>
        <begin position="13"/>
        <end position="125"/>
    </location>
</feature>
<keyword evidence="2 7" id="KW-0808">Transferase</keyword>
<keyword evidence="12" id="KW-1185">Reference proteome</keyword>
<protein>
    <recommendedName>
        <fullName evidence="7">2-succinyl-5-enolpyruvyl-6-hydroxy-3-cyclohexene-1-carboxylate synthase</fullName>
        <shortName evidence="7">SEPHCHC synthase</shortName>
        <ecNumber evidence="7">2.2.1.9</ecNumber>
    </recommendedName>
    <alternativeName>
        <fullName evidence="7">Menaquinone biosynthesis protein MenD</fullName>
    </alternativeName>
</protein>
<name>A0ABS2DHT5_9BACI</name>
<dbReference type="SUPFAM" id="SSF52518">
    <property type="entry name" value="Thiamin diphosphate-binding fold (THDP-binding)"/>
    <property type="match status" value="2"/>
</dbReference>
<dbReference type="Pfam" id="PF02776">
    <property type="entry name" value="TPP_enzyme_N"/>
    <property type="match status" value="1"/>
</dbReference>
<keyword evidence="6 7" id="KW-0464">Manganese</keyword>
<evidence type="ECO:0000256" key="4">
    <source>
        <dbReference type="ARBA" id="ARBA00022842"/>
    </source>
</evidence>
<dbReference type="GO" id="GO:0070204">
    <property type="term" value="F:2-succinyl-5-enolpyruvyl-6-hydroxy-3-cyclohexene-1-carboxylic-acid synthase activity"/>
    <property type="evidence" value="ECO:0007669"/>
    <property type="project" value="UniProtKB-EC"/>
</dbReference>
<dbReference type="Proteomes" id="UP001518925">
    <property type="component" value="Unassembled WGS sequence"/>
</dbReference>
<keyword evidence="1 7" id="KW-0474">Menaquinone biosynthesis</keyword>
<dbReference type="Pfam" id="PF16582">
    <property type="entry name" value="TPP_enzyme_M_2"/>
    <property type="match status" value="1"/>
</dbReference>
<dbReference type="NCBIfam" id="TIGR00173">
    <property type="entry name" value="menD"/>
    <property type="match status" value="1"/>
</dbReference>
<dbReference type="EC" id="2.2.1.9" evidence="7"/>
<evidence type="ECO:0000256" key="1">
    <source>
        <dbReference type="ARBA" id="ARBA00022428"/>
    </source>
</evidence>
<accession>A0ABS2DHT5</accession>
<comment type="cofactor">
    <cofactor evidence="7">
        <name>thiamine diphosphate</name>
        <dbReference type="ChEBI" id="CHEBI:58937"/>
    </cofactor>
    <text evidence="7">Binds 1 thiamine pyrophosphate per subunit.</text>
</comment>
<dbReference type="InterPro" id="IPR029061">
    <property type="entry name" value="THDP-binding"/>
</dbReference>
<evidence type="ECO:0000256" key="3">
    <source>
        <dbReference type="ARBA" id="ARBA00022723"/>
    </source>
</evidence>
<comment type="subunit">
    <text evidence="7">Homodimer.</text>
</comment>
<dbReference type="PIRSF" id="PIRSF004983">
    <property type="entry name" value="MenD"/>
    <property type="match status" value="1"/>
</dbReference>
<dbReference type="CDD" id="cd07037">
    <property type="entry name" value="TPP_PYR_MenD"/>
    <property type="match status" value="1"/>
</dbReference>
<dbReference type="Gene3D" id="3.40.50.1220">
    <property type="entry name" value="TPP-binding domain"/>
    <property type="match status" value="1"/>
</dbReference>
<evidence type="ECO:0000259" key="10">
    <source>
        <dbReference type="Pfam" id="PF16582"/>
    </source>
</evidence>
<dbReference type="InterPro" id="IPR032264">
    <property type="entry name" value="MenD_middle"/>
</dbReference>
<comment type="similarity">
    <text evidence="7">Belongs to the TPP enzyme family. MenD subfamily.</text>
</comment>
<comment type="catalytic activity">
    <reaction evidence="7">
        <text>isochorismate + 2-oxoglutarate + H(+) = 5-enolpyruvoyl-6-hydroxy-2-succinyl-cyclohex-3-ene-1-carboxylate + CO2</text>
        <dbReference type="Rhea" id="RHEA:25593"/>
        <dbReference type="ChEBI" id="CHEBI:15378"/>
        <dbReference type="ChEBI" id="CHEBI:16526"/>
        <dbReference type="ChEBI" id="CHEBI:16810"/>
        <dbReference type="ChEBI" id="CHEBI:29780"/>
        <dbReference type="ChEBI" id="CHEBI:58818"/>
        <dbReference type="EC" id="2.2.1.9"/>
    </reaction>
</comment>
<dbReference type="RefSeq" id="WP_204203420.1">
    <property type="nucleotide sequence ID" value="NZ_JAFELM010000029.1"/>
</dbReference>
<evidence type="ECO:0000256" key="6">
    <source>
        <dbReference type="ARBA" id="ARBA00023211"/>
    </source>
</evidence>
<keyword evidence="4 7" id="KW-0460">Magnesium</keyword>
<comment type="function">
    <text evidence="7">Catalyzes the thiamine diphosphate-dependent decarboxylation of 2-oxoglutarate and the subsequent addition of the resulting succinic semialdehyde-thiamine pyrophosphate anion to isochorismate to yield 2-succinyl-5-enolpyruvyl-6-hydroxy-3-cyclohexene-1-carboxylate (SEPHCHC).</text>
</comment>
<comment type="pathway">
    <text evidence="7">Quinol/quinone metabolism; menaquinone biosynthesis.</text>
</comment>
<dbReference type="InterPro" id="IPR029035">
    <property type="entry name" value="DHS-like_NAD/FAD-binding_dom"/>
</dbReference>
<dbReference type="InterPro" id="IPR012001">
    <property type="entry name" value="Thiamin_PyroP_enz_TPP-bd_dom"/>
</dbReference>